<evidence type="ECO:0000313" key="3">
    <source>
        <dbReference type="Proteomes" id="UP000243606"/>
    </source>
</evidence>
<keyword evidence="1" id="KW-0472">Membrane</keyword>
<reference evidence="3" key="1">
    <citation type="submission" date="2016-10" db="EMBL/GenBank/DDBJ databases">
        <authorList>
            <person name="Varghese N."/>
            <person name="Submissions S."/>
        </authorList>
    </citation>
    <scope>NUCLEOTIDE SEQUENCE [LARGE SCALE GENOMIC DNA]</scope>
    <source>
        <strain evidence="3">LMG 24016</strain>
    </source>
</reference>
<evidence type="ECO:0000256" key="1">
    <source>
        <dbReference type="SAM" id="Phobius"/>
    </source>
</evidence>
<keyword evidence="3" id="KW-1185">Reference proteome</keyword>
<dbReference type="EMBL" id="FOQL01000003">
    <property type="protein sequence ID" value="SFI69450.1"/>
    <property type="molecule type" value="Genomic_DNA"/>
</dbReference>
<feature type="transmembrane region" description="Helical" evidence="1">
    <location>
        <begin position="30"/>
        <end position="49"/>
    </location>
</feature>
<accession>A0A1I3KAU0</accession>
<dbReference type="Proteomes" id="UP000243606">
    <property type="component" value="Unassembled WGS sequence"/>
</dbReference>
<dbReference type="Pfam" id="PF16080">
    <property type="entry name" value="Phage_holin_2_3"/>
    <property type="match status" value="1"/>
</dbReference>
<dbReference type="InterPro" id="IPR032118">
    <property type="entry name" value="Phage_holin_HP1"/>
</dbReference>
<gene>
    <name evidence="2" type="ORF">SAMN05216206_2762</name>
</gene>
<proteinExistence type="predicted"/>
<dbReference type="RefSeq" id="WP_090242835.1">
    <property type="nucleotide sequence ID" value="NZ_FOQL01000003.1"/>
</dbReference>
<evidence type="ECO:0000313" key="2">
    <source>
        <dbReference type="EMBL" id="SFI69450.1"/>
    </source>
</evidence>
<dbReference type="STRING" id="425504.SAMN05216206_2762"/>
<protein>
    <submittedName>
        <fullName evidence="2">Bacteriophage holin family HP1</fullName>
    </submittedName>
</protein>
<keyword evidence="1" id="KW-0812">Transmembrane</keyword>
<keyword evidence="1" id="KW-1133">Transmembrane helix</keyword>
<name>A0A1I3KAU0_9PSED</name>
<dbReference type="AlphaFoldDB" id="A0A1I3KAU0"/>
<sequence length="96" mass="10439">MSQTADKVMSAASYAGGAVSVAAGLTLTEWGVIVGIVTALLTFLANQLWQVRKYRMELRMQETADARAQRIHDLEVQRLCRQLPGSNTCELQGGGE</sequence>
<organism evidence="2 3">
    <name type="scientific">Pseudomonas guineae</name>
    <dbReference type="NCBI Taxonomy" id="425504"/>
    <lineage>
        <taxon>Bacteria</taxon>
        <taxon>Pseudomonadati</taxon>
        <taxon>Pseudomonadota</taxon>
        <taxon>Gammaproteobacteria</taxon>
        <taxon>Pseudomonadales</taxon>
        <taxon>Pseudomonadaceae</taxon>
        <taxon>Pseudomonas</taxon>
    </lineage>
</organism>